<comment type="subunit">
    <text evidence="4">The 26S proteasome consists of a 20S proteasome core and two 19S regulatory subunits. The 20S proteasome core is composed of 28 subunits that are arranged in four stacked rings, resulting in a barrel-shaped structure. The two end rings are each formed by seven alpha subunits, and the two central rings are each formed by seven beta subunits. The catalytic chamber with the active sites is on the inside of the barrel.</text>
</comment>
<dbReference type="Gene3D" id="3.60.20.10">
    <property type="entry name" value="Glutamine Phosphoribosylpyrophosphate, subunit 1, domain 1"/>
    <property type="match status" value="1"/>
</dbReference>
<keyword evidence="3 5" id="KW-0647">Proteasome</keyword>
<accession>A0AAD4QXM0</accession>
<organism evidence="5 6">
    <name type="scientific">Ditylenchus destructor</name>
    <dbReference type="NCBI Taxonomy" id="166010"/>
    <lineage>
        <taxon>Eukaryota</taxon>
        <taxon>Metazoa</taxon>
        <taxon>Ecdysozoa</taxon>
        <taxon>Nematoda</taxon>
        <taxon>Chromadorea</taxon>
        <taxon>Rhabditida</taxon>
        <taxon>Tylenchina</taxon>
        <taxon>Tylenchomorpha</taxon>
        <taxon>Sphaerularioidea</taxon>
        <taxon>Anguinidae</taxon>
        <taxon>Anguininae</taxon>
        <taxon>Ditylenchus</taxon>
    </lineage>
</organism>
<evidence type="ECO:0000256" key="4">
    <source>
        <dbReference type="ARBA" id="ARBA00026071"/>
    </source>
</evidence>
<dbReference type="PANTHER" id="PTHR32194">
    <property type="entry name" value="METALLOPROTEASE TLDD"/>
    <property type="match status" value="1"/>
</dbReference>
<dbReference type="EMBL" id="JAKKPZ010000038">
    <property type="protein sequence ID" value="KAI1707962.1"/>
    <property type="molecule type" value="Genomic_DNA"/>
</dbReference>
<dbReference type="GO" id="GO:0051603">
    <property type="term" value="P:proteolysis involved in protein catabolic process"/>
    <property type="evidence" value="ECO:0007669"/>
    <property type="project" value="InterPro"/>
</dbReference>
<gene>
    <name evidence="5" type="ORF">DdX_12197</name>
</gene>
<dbReference type="PROSITE" id="PS51476">
    <property type="entry name" value="PROTEASOME_BETA_2"/>
    <property type="match status" value="1"/>
</dbReference>
<reference evidence="5" key="1">
    <citation type="submission" date="2022-01" db="EMBL/GenBank/DDBJ databases">
        <title>Genome Sequence Resource for Two Populations of Ditylenchus destructor, the Migratory Endoparasitic Phytonematode.</title>
        <authorList>
            <person name="Zhang H."/>
            <person name="Lin R."/>
            <person name="Xie B."/>
        </authorList>
    </citation>
    <scope>NUCLEOTIDE SEQUENCE</scope>
    <source>
        <strain evidence="5">BazhouSP</strain>
    </source>
</reference>
<sequence length="199" mass="22720">MNFLLGLRTDDYMILAADKNAFAHGAITISSDYNKEVKLGEKLYMTCIGETADVADFSNWTQANIRLYKTRNGYELSPQAAHHWLRMNIAQNLRSEDYWRVNVLLGGYDDHKQTAYLSSIDYLGNGIADQNYLFSGFPGRFCYSIMDSMYRSGMTEEQGFTAIRQCLAECKKRVIVNLNKFTVLIIDKNGARHLPDIDL</sequence>
<protein>
    <submittedName>
        <fullName evidence="5">Proteasome subunit domain-containing protein</fullName>
    </submittedName>
</protein>
<comment type="subcellular location">
    <subcellularLocation>
        <location evidence="1">Nucleus</location>
    </subcellularLocation>
</comment>
<dbReference type="GO" id="GO:0005839">
    <property type="term" value="C:proteasome core complex"/>
    <property type="evidence" value="ECO:0007669"/>
    <property type="project" value="InterPro"/>
</dbReference>
<keyword evidence="2" id="KW-0963">Cytoplasm</keyword>
<dbReference type="PANTHER" id="PTHR32194:SF2">
    <property type="entry name" value="PROTEASOME SUBUNIT BETA TYPE-1"/>
    <property type="match status" value="1"/>
</dbReference>
<dbReference type="GO" id="GO:0005737">
    <property type="term" value="C:cytoplasm"/>
    <property type="evidence" value="ECO:0007669"/>
    <property type="project" value="TreeGrafter"/>
</dbReference>
<dbReference type="SUPFAM" id="SSF56235">
    <property type="entry name" value="N-terminal nucleophile aminohydrolases (Ntn hydrolases)"/>
    <property type="match status" value="1"/>
</dbReference>
<proteinExistence type="predicted"/>
<evidence type="ECO:0000313" key="5">
    <source>
        <dbReference type="EMBL" id="KAI1707962.1"/>
    </source>
</evidence>
<name>A0AAD4QXM0_9BILA</name>
<evidence type="ECO:0000256" key="2">
    <source>
        <dbReference type="ARBA" id="ARBA00022490"/>
    </source>
</evidence>
<keyword evidence="6" id="KW-1185">Reference proteome</keyword>
<dbReference type="Proteomes" id="UP001201812">
    <property type="component" value="Unassembled WGS sequence"/>
</dbReference>
<dbReference type="Pfam" id="PF00227">
    <property type="entry name" value="Proteasome"/>
    <property type="match status" value="1"/>
</dbReference>
<dbReference type="InterPro" id="IPR029055">
    <property type="entry name" value="Ntn_hydrolases_N"/>
</dbReference>
<comment type="caution">
    <text evidence="5">The sequence shown here is derived from an EMBL/GenBank/DDBJ whole genome shotgun (WGS) entry which is preliminary data.</text>
</comment>
<dbReference type="InterPro" id="IPR001353">
    <property type="entry name" value="Proteasome_sua/b"/>
</dbReference>
<evidence type="ECO:0000256" key="3">
    <source>
        <dbReference type="ARBA" id="ARBA00022942"/>
    </source>
</evidence>
<dbReference type="InterPro" id="IPR023333">
    <property type="entry name" value="Proteasome_suB-type"/>
</dbReference>
<evidence type="ECO:0000256" key="1">
    <source>
        <dbReference type="ARBA" id="ARBA00004123"/>
    </source>
</evidence>
<dbReference type="AlphaFoldDB" id="A0AAD4QXM0"/>
<dbReference type="GO" id="GO:0005634">
    <property type="term" value="C:nucleus"/>
    <property type="evidence" value="ECO:0007669"/>
    <property type="project" value="UniProtKB-SubCell"/>
</dbReference>
<evidence type="ECO:0000313" key="6">
    <source>
        <dbReference type="Proteomes" id="UP001201812"/>
    </source>
</evidence>